<dbReference type="Proteomes" id="UP000588068">
    <property type="component" value="Unassembled WGS sequence"/>
</dbReference>
<organism evidence="1 2">
    <name type="scientific">Povalibacter uvarum</name>
    <dbReference type="NCBI Taxonomy" id="732238"/>
    <lineage>
        <taxon>Bacteria</taxon>
        <taxon>Pseudomonadati</taxon>
        <taxon>Pseudomonadota</taxon>
        <taxon>Gammaproteobacteria</taxon>
        <taxon>Steroidobacterales</taxon>
        <taxon>Steroidobacteraceae</taxon>
        <taxon>Povalibacter</taxon>
    </lineage>
</organism>
<accession>A0A841HRM5</accession>
<sequence>MPIFALQPHPSTPCSFVMEVTARVDRDTDGALRCVYETRGDIARLRIPPTTEPVRTDGLWRHTCYEIFVRSPGSDIYDEFNFSPSGAWAAYRFERYRSGMVELELGQPPRIACERRDDRLTVSASAGASDCPGSPLQIAVSAVLEDQDGRICYWALRHAEGKPDFHHAAGFAAVLAASRQA</sequence>
<gene>
    <name evidence="1" type="ORF">HNQ60_003615</name>
</gene>
<dbReference type="CDD" id="cd09627">
    <property type="entry name" value="DOMON_murB_like"/>
    <property type="match status" value="1"/>
</dbReference>
<proteinExistence type="predicted"/>
<protein>
    <recommendedName>
        <fullName evidence="3">DOMON-like domain-containing protein</fullName>
    </recommendedName>
</protein>
<dbReference type="RefSeq" id="WP_184334131.1">
    <property type="nucleotide sequence ID" value="NZ_JACHHZ010000004.1"/>
</dbReference>
<name>A0A841HRM5_9GAMM</name>
<evidence type="ECO:0000313" key="2">
    <source>
        <dbReference type="Proteomes" id="UP000588068"/>
    </source>
</evidence>
<dbReference type="AlphaFoldDB" id="A0A841HRM5"/>
<reference evidence="1 2" key="1">
    <citation type="submission" date="2020-08" db="EMBL/GenBank/DDBJ databases">
        <title>Genomic Encyclopedia of Type Strains, Phase IV (KMG-IV): sequencing the most valuable type-strain genomes for metagenomic binning, comparative biology and taxonomic classification.</title>
        <authorList>
            <person name="Goeker M."/>
        </authorList>
    </citation>
    <scope>NUCLEOTIDE SEQUENCE [LARGE SCALE GENOMIC DNA]</scope>
    <source>
        <strain evidence="1 2">DSM 26723</strain>
    </source>
</reference>
<evidence type="ECO:0000313" key="1">
    <source>
        <dbReference type="EMBL" id="MBB6094728.1"/>
    </source>
</evidence>
<keyword evidence="2" id="KW-1185">Reference proteome</keyword>
<evidence type="ECO:0008006" key="3">
    <source>
        <dbReference type="Google" id="ProtNLM"/>
    </source>
</evidence>
<comment type="caution">
    <text evidence="1">The sequence shown here is derived from an EMBL/GenBank/DDBJ whole genome shotgun (WGS) entry which is preliminary data.</text>
</comment>
<dbReference type="EMBL" id="JACHHZ010000004">
    <property type="protein sequence ID" value="MBB6094728.1"/>
    <property type="molecule type" value="Genomic_DNA"/>
</dbReference>